<reference evidence="3 4" key="2">
    <citation type="journal article" date="2010" name="Stand. Genomic Sci.">
        <title>Complete genome sequence of Sebaldella termitidis type strain (NCTC 11300).</title>
        <authorList>
            <person name="Harmon-Smith M."/>
            <person name="Celia L."/>
            <person name="Chertkov O."/>
            <person name="Lapidus A."/>
            <person name="Copeland A."/>
            <person name="Glavina Del Rio T."/>
            <person name="Nolan M."/>
            <person name="Lucas S."/>
            <person name="Tice H."/>
            <person name="Cheng J.F."/>
            <person name="Han C."/>
            <person name="Detter J.C."/>
            <person name="Bruce D."/>
            <person name="Goodwin L."/>
            <person name="Pitluck S."/>
            <person name="Pati A."/>
            <person name="Liolios K."/>
            <person name="Ivanova N."/>
            <person name="Mavromatis K."/>
            <person name="Mikhailova N."/>
            <person name="Chen A."/>
            <person name="Palaniappan K."/>
            <person name="Land M."/>
            <person name="Hauser L."/>
            <person name="Chang Y.J."/>
            <person name="Jeffries C.D."/>
            <person name="Brettin T."/>
            <person name="Goker M."/>
            <person name="Beck B."/>
            <person name="Bristow J."/>
            <person name="Eisen J.A."/>
            <person name="Markowitz V."/>
            <person name="Hugenholtz P."/>
            <person name="Kyrpides N.C."/>
            <person name="Klenk H.P."/>
            <person name="Chen F."/>
        </authorList>
    </citation>
    <scope>NUCLEOTIDE SEQUENCE [LARGE SCALE GENOMIC DNA]</scope>
    <source>
        <strain evidence="4">ATCC 33386 / NCTC 11300</strain>
    </source>
</reference>
<protein>
    <submittedName>
        <fullName evidence="3">Outer membrane autotransporter barrel domain protein</fullName>
    </submittedName>
</protein>
<dbReference type="Proteomes" id="UP000000845">
    <property type="component" value="Chromosome"/>
</dbReference>
<dbReference type="EMBL" id="CP001739">
    <property type="protein sequence ID" value="ACZ10230.1"/>
    <property type="molecule type" value="Genomic_DNA"/>
</dbReference>
<dbReference type="Pfam" id="PF25783">
    <property type="entry name" value="BigA_beta"/>
    <property type="match status" value="1"/>
</dbReference>
<dbReference type="KEGG" id="str:Sterm_3391"/>
<reference evidence="4" key="1">
    <citation type="submission" date="2009-09" db="EMBL/GenBank/DDBJ databases">
        <title>The complete chromosome of Sebaldella termitidis ATCC 33386.</title>
        <authorList>
            <consortium name="US DOE Joint Genome Institute (JGI-PGF)"/>
            <person name="Lucas S."/>
            <person name="Copeland A."/>
            <person name="Lapidus A."/>
            <person name="Glavina del Rio T."/>
            <person name="Dalin E."/>
            <person name="Tice H."/>
            <person name="Bruce D."/>
            <person name="Goodwin L."/>
            <person name="Pitluck S."/>
            <person name="Kyrpides N."/>
            <person name="Mavromatis K."/>
            <person name="Ivanova N."/>
            <person name="Mikhailova N."/>
            <person name="Sims D."/>
            <person name="Meincke L."/>
            <person name="Brettin T."/>
            <person name="Detter J.C."/>
            <person name="Han C."/>
            <person name="Larimer F."/>
            <person name="Land M."/>
            <person name="Hauser L."/>
            <person name="Markowitz V."/>
            <person name="Cheng J.F."/>
            <person name="Hugenholtz P."/>
            <person name="Woyke T."/>
            <person name="Wu D."/>
            <person name="Eisen J.A."/>
        </authorList>
    </citation>
    <scope>NUCLEOTIDE SEQUENCE [LARGE SCALE GENOMIC DNA]</scope>
    <source>
        <strain evidence="4">ATCC 33386 / NCTC 11300</strain>
    </source>
</reference>
<name>D1AQH0_SEBTE</name>
<accession>D1AQH0</accession>
<dbReference type="PROSITE" id="PS51208">
    <property type="entry name" value="AUTOTRANSPORTER"/>
    <property type="match status" value="1"/>
</dbReference>
<dbReference type="Pfam" id="PF03797">
    <property type="entry name" value="Autotransporter"/>
    <property type="match status" value="1"/>
</dbReference>
<feature type="chain" id="PRO_5003021006" evidence="1">
    <location>
        <begin position="23"/>
        <end position="2788"/>
    </location>
</feature>
<keyword evidence="4" id="KW-1185">Reference proteome</keyword>
<dbReference type="HOGENOM" id="CLU_229799_0_0_0"/>
<proteinExistence type="predicted"/>
<dbReference type="STRING" id="526218.Sterm_3391"/>
<evidence type="ECO:0000313" key="4">
    <source>
        <dbReference type="Proteomes" id="UP000000845"/>
    </source>
</evidence>
<feature type="domain" description="Autotransporter" evidence="2">
    <location>
        <begin position="2502"/>
        <end position="2788"/>
    </location>
</feature>
<dbReference type="InterPro" id="IPR012332">
    <property type="entry name" value="Autotransporter_pectin_lyase_C"/>
</dbReference>
<feature type="signal peptide" evidence="1">
    <location>
        <begin position="1"/>
        <end position="22"/>
    </location>
</feature>
<dbReference type="InterPro" id="IPR058034">
    <property type="entry name" value="BigA_beta"/>
</dbReference>
<organism evidence="3 4">
    <name type="scientific">Sebaldella termitidis (strain ATCC 33386 / NCTC 11300)</name>
    <dbReference type="NCBI Taxonomy" id="526218"/>
    <lineage>
        <taxon>Bacteria</taxon>
        <taxon>Fusobacteriati</taxon>
        <taxon>Fusobacteriota</taxon>
        <taxon>Fusobacteriia</taxon>
        <taxon>Fusobacteriales</taxon>
        <taxon>Leptotrichiaceae</taxon>
        <taxon>Sebaldella</taxon>
    </lineage>
</organism>
<dbReference type="RefSeq" id="WP_012862812.1">
    <property type="nucleotide sequence ID" value="NC_013517.1"/>
</dbReference>
<evidence type="ECO:0000313" key="3">
    <source>
        <dbReference type="EMBL" id="ACZ10230.1"/>
    </source>
</evidence>
<gene>
    <name evidence="3" type="ordered locus">Sterm_3391</name>
</gene>
<dbReference type="eggNOG" id="COG4625">
    <property type="taxonomic scope" value="Bacteria"/>
</dbReference>
<dbReference type="SUPFAM" id="SSF103515">
    <property type="entry name" value="Autotransporter"/>
    <property type="match status" value="1"/>
</dbReference>
<evidence type="ECO:0000256" key="1">
    <source>
        <dbReference type="SAM" id="SignalP"/>
    </source>
</evidence>
<dbReference type="SMART" id="SM00869">
    <property type="entry name" value="Autotransporter"/>
    <property type="match status" value="1"/>
</dbReference>
<dbReference type="InterPro" id="IPR036709">
    <property type="entry name" value="Autotransporte_beta_dom_sf"/>
</dbReference>
<dbReference type="eggNOG" id="COG3210">
    <property type="taxonomic scope" value="Bacteria"/>
</dbReference>
<keyword evidence="1" id="KW-0732">Signal</keyword>
<dbReference type="InterPro" id="IPR005546">
    <property type="entry name" value="Autotransporte_beta"/>
</dbReference>
<evidence type="ECO:0000259" key="2">
    <source>
        <dbReference type="PROSITE" id="PS51208"/>
    </source>
</evidence>
<sequence length="2788" mass="289030">MKKNKRLLLPFLALNAMISAYSAEAAGSNSVKYDRMYNNIIKNIEQGKSNKKNYEIIEKVLKQRNAELKDLYKQNDYVIKPEFLEWQIFISGTYSEYNKGVDNSKENAKYNSKVSGYYDTNGNYVTTSGMTGGLEGKPYQSLQQPKEIDLGVGIQVKEPDRQPISLGVTKPSMPLVTPVTPGSPTVGTITPTLPVLTSFSVPSIVAPTAPLPVVITIPTINSIIVNSFNPITPSITAPSTFQPEMLAYIPDGVTEYQGYQVNSSQIYLNNFDKIEVASGNTAEITLAGSGVGTISGAPVAYTALATPSASGTLAIGNSSSAGMRTFISTTGYTSGVAENVDVIGDYIMRNNSTISTAYYFVSLNTCWYGDNGVVRITPGSNLTLYGHSTNSNSILIGMRLQLNGRDTPNNGATLKNEGNLIINGGQSVIGVMITNETVQTPVAATNKPKFINAGNIKLTSNSTKSIGIDFGHYAGFYPVVDVTIGNIELEGTASYGVRIPNIIDNNGSVQAGSANLPDYYKLAVLDGSSGEIKVAGKNNIGISFSKNITPTGATNIVDNIKNLNIKINGEENIGILRRSDYKTSQNEEMILNSSHIQSLDFDSNALKSVLIRSDKYGITLDKDITINKGLGNNVVIQANGTGTSIINNTGRTITLGTGAKTSIGMLSSNNGYLENKGNIIVNEEKSQATAVLAGSSGKNSGTITLSGKESLGVYNAATYTMSSGTITSGAENSIGVYADNTLLTTISGGNIIAQNGGIALYSGDNSTINLSGSNLLTANQGGLLFYNYVNGSTVTGKYNITGPASANVNPGGMLLYAKVANLADIPTVAAAIKGAFANAGSLTVNMAAGSNVMYIDSPGGVVNILNFTGLPSLTSGFFNFTGSGYNDYVMNGFDLTLNDSTESDLDSGSYGKIQFINTNVTVDSSTTVEGTNSAKQYIAIAQRNNSSGTLAGRYIVNNGTISLAGNGSTGIAGDYITVTNSSTGKIKLSGNNSIGMYVANGADTLNQGLIELGGQGSVGIYGGNYFDGSTSYTTLGYGNDQIDIENQKDIKTVAGGVSGDAFGIYADNNTTAVSSVNLTSTSNIDLKGTGTIIGAYLKKTDLINAGTITVESAAGGSSVGIYGDNSTATSIAGSVNVSGGSGTGIYLKNSTMSSGAAIKVADVTSGIGMYVEATAGNTSLGTNTNTISLGDNVTGMYAVGASTLNTGTIINTGTIQSLAASADKAIGMYIGAHGSGVNAGNIRLTAIGTDKDQVGVYNHSGTFSMGSGNIEVYSQNGAGLYAKAGTVNNLSGGTIKTGNGAIGLYADGVTINLSGTYKSIVENGGIFALNNSGSGNINIASGTIVVDIEAGGMAFSSTGALNTYLSSLVTGSGTLEINLKDPTSKLAIIDAPGTILLSSIGTAYAPGTTISGTNVKISSSSNPNYTPFSITKGTLVIDQAVNLNSNTDSYNKSDFINSSVDVNSGITGTNSGQLAVGQVNYGTGSGALDRARITLNNNSVIDLSGNNSTGMLADFGDITNTAGSFIKVTGEESVGIYAANGSVTNNSGTINIGNKSVGIYGVNYLDGVTSSSTLGYGDDKITINNNQNIISTGTTHGGYGIYANNTAVSVADSVINLGSSSNIDVSSAEAGIGVYAVNSTLNINGNISVGKNGVGVYASGSTGSINGGTISLNGDNAIGYYLTNSSSLTNLGGSISVDGKNITLMITDVGSSLNLSTPFTVTATPGSTYVVGNMIGGDFYNSTSAALGSNGSLINGVGTVALFGITSNISSSGTNVSGMVLSGQHAGIPIPGHTVSGSGGQTVTEEGTNLGIITLGDSSAGMYLTGGARGRNEGTITVNNNSVGIYAEGAGAYIVNNNGTINIAQESTGLFLKDGVSISNTGTAEIKSTGQKAVGIYSENSALTPVSVTNSNNINLGGDQSIGIYTTGSSSITNSGIITIGNSLSSIQPGVGIYADNAGSSITNSGGSINAGDNSIGIYNLNGSVTNSGAITAGNGGTGIYSEGGTITLNTGSSITVGQNDAIGVYAVNQTGTVTNNSAVSVGDGSYGFVFTGTTAPSFVNNQPAVIGNNSIFVFADSVLAADNSGTLTMTGSDNIGYYLKSGGSFVNNANITGSAGVANIGVYAKGSNIINNADIILGDSNLVEHTDSAGNKYKTGYSVGIYGEDSNITNSSGRTIQVGKDGIGIYVKGAGYTAENHGIINGFGNDAKGIFVSDYAIVRNYGTINMTGDNVMGIAGQNGAQIYNDYGAVINVTGNDVTGIYLAGDDTKLVNHGIINITGTGIGIAYTPTVELSNITDTTGTTRGYTSKQYDLPDMPTLVNSGIININVGGNFNYDGIRVIVTIDPSTNTPTTNSSSQVGFSGVIPDKLEVAPDFAVGTAADRYVFENMFKGVTGKGEYISQSLTWDATAQGSDLVMTRKPYTEFTDGLWFEDFGRVLNEKYAVTYGEGRQIFDKINYITDEGDFRHIMASLAGNIYANINQRENDIAKAFEDTLFTLQESPDNTKENVKISVIGAKGKNKEETDGVTGYDYTTTGVLALREVERTYRHTFGYSLGYLHTGFEFKDGNESEEWVDTIQLGVHNKYKANNWEVRNDLTGRVSFHNVDRNIDWISPFGRSEMNGTYETYSITSDNILGKRFEIGKKASIMPYGAFRAMYVTRPSFTESGLEALEIDGNDAWSVKPRAGVEVKGALPLGNTSGWQLKGALDFAYEYELADLNEREKARLTAIEDGYHKLSKPQDESGIFRTKAAIGVEIEDRYGIFLTGEYSTGNNKEDDYRAGVTLKAVF</sequence>
<dbReference type="Gene3D" id="2.160.20.20">
    <property type="match status" value="1"/>
</dbReference>